<dbReference type="GO" id="GO:0016282">
    <property type="term" value="C:eukaryotic 43S preinitiation complex"/>
    <property type="evidence" value="ECO:0007669"/>
    <property type="project" value="UniProtKB-UniRule"/>
</dbReference>
<sequence>MDGYVEWDKVDVAKIALPPGDDMGVVSDDDDVNVEEVKMDSGFGSVVVVDNLPKVPKAKHEKLATIGTVAEGGLHMPADADGVTKGFAFVEFLNSQEADAARQQTDGYKLDKAHVFKVSRFDDFAKYDAVPDQYEEPKPKPYVARENTQDYMLDARGRDQYAIRFGDETEIHWNDAQKKEPVEVYKRSFWTESYVQWSPRGNFLATVHRQGVALWGGASWQRYQKFSHNGVQFIEFSPCERYLASGSTHEGGGDTSVVVNFFDTRSGAKLRNFQGPISDFVVHAAGSRGGLTWPVFKWAGPSPEGAFFARMGNNAVSVYSAPDMSLLGKKSIKLEGVIDFCWSPADPILSVFQPERGGGNEPARVALISIPSKKEIRSKNLFSVSDVKMFWQQSGDYFAMKVDRHTKSKKSTYSGFELFRVKEPDCPMEVLELPDKNEKIVAFAWEPKGHRFAVIHGDGARPNVSFYTMIDDASAINKVKLIGTLKNKTANHLFWSPQGKTIVLAGLKTMNGQFEFFNVDEMETMASAEHFMATDVEWDPTGRYVATAVTSVHQMENGFHVWTFNGRQLYKHGRERFYQFLWRPRAPSLLPPEKEAEIAKNLKKYSKKFEELDDSIRSEQDSHLAAEKRAVMDEWKRWKQAKTEMLESEEHRAKIRKIMTARYPNWREGGGEDVVETKVDMEEIIEVVEEPLR</sequence>
<comment type="similarity">
    <text evidence="6 7">Belongs to the eIF-3 subunit B family.</text>
</comment>
<dbReference type="PIRSF" id="PIRSF036424">
    <property type="entry name" value="eIF3b"/>
    <property type="match status" value="1"/>
</dbReference>
<evidence type="ECO:0000256" key="2">
    <source>
        <dbReference type="ARBA" id="ARBA00022490"/>
    </source>
</evidence>
<evidence type="ECO:0000256" key="7">
    <source>
        <dbReference type="PIRNR" id="PIRNR036424"/>
    </source>
</evidence>
<accession>C1MYE0</accession>
<evidence type="ECO:0000256" key="6">
    <source>
        <dbReference type="HAMAP-Rule" id="MF_03001"/>
    </source>
</evidence>
<dbReference type="STRING" id="564608.C1MYE0"/>
<dbReference type="GO" id="GO:0033290">
    <property type="term" value="C:eukaryotic 48S preinitiation complex"/>
    <property type="evidence" value="ECO:0007669"/>
    <property type="project" value="UniProtKB-UniRule"/>
</dbReference>
<protein>
    <recommendedName>
        <fullName evidence="6 7">Eukaryotic translation initiation factor 3 subunit B</fullName>
        <shortName evidence="6 7">eIF3b</shortName>
    </recommendedName>
    <alternativeName>
        <fullName evidence="6">eIF-3-eta</fullName>
    </alternativeName>
    <alternativeName>
        <fullName evidence="6">eIF3 p110</fullName>
    </alternativeName>
</protein>
<evidence type="ECO:0000313" key="10">
    <source>
        <dbReference type="Proteomes" id="UP000001876"/>
    </source>
</evidence>
<dbReference type="FunFam" id="2.130.10.10:FF:000286">
    <property type="entry name" value="Eukaryotic translation initiation factor 3 subunit B"/>
    <property type="match status" value="1"/>
</dbReference>
<dbReference type="EMBL" id="GG663742">
    <property type="protein sequence ID" value="EEH55037.1"/>
    <property type="molecule type" value="Genomic_DNA"/>
</dbReference>
<name>C1MYE0_MICPC</name>
<dbReference type="KEGG" id="mpp:MICPUCDRAFT_59878"/>
<dbReference type="InterPro" id="IPR012677">
    <property type="entry name" value="Nucleotide-bd_a/b_plait_sf"/>
</dbReference>
<dbReference type="GO" id="GO:0003723">
    <property type="term" value="F:RNA binding"/>
    <property type="evidence" value="ECO:0007669"/>
    <property type="project" value="UniProtKB-UniRule"/>
</dbReference>
<feature type="domain" description="RRM" evidence="8">
    <location>
        <begin position="45"/>
        <end position="123"/>
    </location>
</feature>
<dbReference type="InterPro" id="IPR013979">
    <property type="entry name" value="TIF_beta_prop-like"/>
</dbReference>
<keyword evidence="10" id="KW-1185">Reference proteome</keyword>
<dbReference type="Pfam" id="PF08662">
    <property type="entry name" value="eIF2A"/>
    <property type="match status" value="1"/>
</dbReference>
<evidence type="ECO:0000256" key="3">
    <source>
        <dbReference type="ARBA" id="ARBA00022540"/>
    </source>
</evidence>
<evidence type="ECO:0000256" key="1">
    <source>
        <dbReference type="ARBA" id="ARBA00004496"/>
    </source>
</evidence>
<evidence type="ECO:0000313" key="9">
    <source>
        <dbReference type="EMBL" id="EEH55037.1"/>
    </source>
</evidence>
<dbReference type="InterPro" id="IPR015943">
    <property type="entry name" value="WD40/YVTN_repeat-like_dom_sf"/>
</dbReference>
<keyword evidence="4 6" id="KW-0694">RNA-binding</keyword>
<dbReference type="GO" id="GO:0031369">
    <property type="term" value="F:translation initiation factor binding"/>
    <property type="evidence" value="ECO:0007669"/>
    <property type="project" value="InterPro"/>
</dbReference>
<dbReference type="SUPFAM" id="SSF54928">
    <property type="entry name" value="RNA-binding domain, RBD"/>
    <property type="match status" value="1"/>
</dbReference>
<dbReference type="PANTHER" id="PTHR14068:SF0">
    <property type="entry name" value="EUKARYOTIC TRANSLATION INITIATION FACTOR 3 SUBUNIT B"/>
    <property type="match status" value="1"/>
</dbReference>
<reference evidence="9 10" key="1">
    <citation type="journal article" date="2009" name="Science">
        <title>Green evolution and dynamic adaptations revealed by genomes of the marine picoeukaryotes Micromonas.</title>
        <authorList>
            <person name="Worden A.Z."/>
            <person name="Lee J.H."/>
            <person name="Mock T."/>
            <person name="Rouze P."/>
            <person name="Simmons M.P."/>
            <person name="Aerts A.L."/>
            <person name="Allen A.E."/>
            <person name="Cuvelier M.L."/>
            <person name="Derelle E."/>
            <person name="Everett M.V."/>
            <person name="Foulon E."/>
            <person name="Grimwood J."/>
            <person name="Gundlach H."/>
            <person name="Henrissat B."/>
            <person name="Napoli C."/>
            <person name="McDonald S.M."/>
            <person name="Parker M.S."/>
            <person name="Rombauts S."/>
            <person name="Salamov A."/>
            <person name="Von Dassow P."/>
            <person name="Badger J.H."/>
            <person name="Coutinho P.M."/>
            <person name="Demir E."/>
            <person name="Dubchak I."/>
            <person name="Gentemann C."/>
            <person name="Eikrem W."/>
            <person name="Gready J.E."/>
            <person name="John U."/>
            <person name="Lanier W."/>
            <person name="Lindquist E.A."/>
            <person name="Lucas S."/>
            <person name="Mayer K.F."/>
            <person name="Moreau H."/>
            <person name="Not F."/>
            <person name="Otillar R."/>
            <person name="Panaud O."/>
            <person name="Pangilinan J."/>
            <person name="Paulsen I."/>
            <person name="Piegu B."/>
            <person name="Poliakov A."/>
            <person name="Robbens S."/>
            <person name="Schmutz J."/>
            <person name="Toulza E."/>
            <person name="Wyss T."/>
            <person name="Zelensky A."/>
            <person name="Zhou K."/>
            <person name="Armbrust E.V."/>
            <person name="Bhattacharya D."/>
            <person name="Goodenough U.W."/>
            <person name="Van de Peer Y."/>
            <person name="Grigoriev I.V."/>
        </authorList>
    </citation>
    <scope>NUCLEOTIDE SEQUENCE [LARGE SCALE GENOMIC DNA]</scope>
    <source>
        <strain evidence="9 10">CCMP1545</strain>
    </source>
</reference>
<keyword evidence="5 6" id="KW-0648">Protein biosynthesis</keyword>
<comment type="function">
    <text evidence="6">RNA-binding component of the eukaryotic translation initiation factor 3 (eIF-3) complex, which is involved in protein synthesis of a specialized repertoire of mRNAs and, together with other initiation factors, stimulates binding of mRNA and methionyl-tRNAi to the 40S ribosome. The eIF-3 complex specifically targets and initiates translation of a subset of mRNAs involved in cell proliferation.</text>
</comment>
<comment type="function">
    <text evidence="7">Component of the eukaryotic translation initiation factor 3 (eIF-3) complex, which is involved in protein synthesis and, together with other initiation factors, stimulates binding of mRNA and methionyl-tRNAi to the 40S ribosome.</text>
</comment>
<dbReference type="InterPro" id="IPR011400">
    <property type="entry name" value="EIF3B"/>
</dbReference>
<comment type="subunit">
    <text evidence="6 7">Component of the eukaryotic translation initiation factor 3 (eIF-3) complex.</text>
</comment>
<organism evidence="10">
    <name type="scientific">Micromonas pusilla (strain CCMP1545)</name>
    <name type="common">Picoplanktonic green alga</name>
    <dbReference type="NCBI Taxonomy" id="564608"/>
    <lineage>
        <taxon>Eukaryota</taxon>
        <taxon>Viridiplantae</taxon>
        <taxon>Chlorophyta</taxon>
        <taxon>Mamiellophyceae</taxon>
        <taxon>Mamiellales</taxon>
        <taxon>Mamiellaceae</taxon>
        <taxon>Micromonas</taxon>
    </lineage>
</organism>
<dbReference type="HAMAP" id="MF_03001">
    <property type="entry name" value="eIF3b"/>
    <property type="match status" value="1"/>
</dbReference>
<keyword evidence="2 6" id="KW-0963">Cytoplasm</keyword>
<dbReference type="CDD" id="cd12278">
    <property type="entry name" value="RRM_eIF3B"/>
    <property type="match status" value="1"/>
</dbReference>
<gene>
    <name evidence="9" type="ORF">MICPUCDRAFT_59878</name>
</gene>
<dbReference type="OMA" id="LWGGPQF"/>
<dbReference type="RefSeq" id="XP_003060268.1">
    <property type="nucleotide sequence ID" value="XM_003060222.1"/>
</dbReference>
<dbReference type="Gene3D" id="3.30.70.330">
    <property type="match status" value="1"/>
</dbReference>
<dbReference type="GO" id="GO:0005852">
    <property type="term" value="C:eukaryotic translation initiation factor 3 complex"/>
    <property type="evidence" value="ECO:0007669"/>
    <property type="project" value="UniProtKB-UniRule"/>
</dbReference>
<dbReference type="Gene3D" id="2.130.10.10">
    <property type="entry name" value="YVTN repeat-like/Quinoprotein amine dehydrogenase"/>
    <property type="match status" value="2"/>
</dbReference>
<comment type="subcellular location">
    <subcellularLocation>
        <location evidence="1 6 7">Cytoplasm</location>
    </subcellularLocation>
</comment>
<dbReference type="InterPro" id="IPR035979">
    <property type="entry name" value="RBD_domain_sf"/>
</dbReference>
<evidence type="ECO:0000256" key="4">
    <source>
        <dbReference type="ARBA" id="ARBA00022884"/>
    </source>
</evidence>
<keyword evidence="3 6" id="KW-0396">Initiation factor</keyword>
<evidence type="ECO:0000256" key="5">
    <source>
        <dbReference type="ARBA" id="ARBA00022917"/>
    </source>
</evidence>
<dbReference type="OrthoDB" id="10250414at2759"/>
<dbReference type="AlphaFoldDB" id="C1MYE0"/>
<evidence type="ECO:0000259" key="8">
    <source>
        <dbReference type="PROSITE" id="PS50102"/>
    </source>
</evidence>
<dbReference type="PANTHER" id="PTHR14068">
    <property type="entry name" value="EUKARYOTIC TRANSLATION INITIATION FACTOR 3 EIF3 -RELATED"/>
    <property type="match status" value="1"/>
</dbReference>
<dbReference type="Pfam" id="PF00076">
    <property type="entry name" value="RRM_1"/>
    <property type="match status" value="1"/>
</dbReference>
<dbReference type="InterPro" id="IPR000504">
    <property type="entry name" value="RRM_dom"/>
</dbReference>
<dbReference type="GO" id="GO:0003743">
    <property type="term" value="F:translation initiation factor activity"/>
    <property type="evidence" value="ECO:0007669"/>
    <property type="project" value="UniProtKB-UniRule"/>
</dbReference>
<dbReference type="Proteomes" id="UP000001876">
    <property type="component" value="Unassembled WGS sequence"/>
</dbReference>
<proteinExistence type="inferred from homology"/>
<dbReference type="SUPFAM" id="SSF82171">
    <property type="entry name" value="DPP6 N-terminal domain-like"/>
    <property type="match status" value="1"/>
</dbReference>
<dbReference type="PROSITE" id="PS50102">
    <property type="entry name" value="RRM"/>
    <property type="match status" value="1"/>
</dbReference>
<dbReference type="InterPro" id="IPR034363">
    <property type="entry name" value="eIF3B_RRM"/>
</dbReference>
<dbReference type="GO" id="GO:0001732">
    <property type="term" value="P:formation of cytoplasmic translation initiation complex"/>
    <property type="evidence" value="ECO:0007669"/>
    <property type="project" value="UniProtKB-UniRule"/>
</dbReference>
<dbReference type="GeneID" id="9685996"/>
<dbReference type="eggNOG" id="KOG2314">
    <property type="taxonomic scope" value="Eukaryota"/>
</dbReference>